<dbReference type="SUPFAM" id="SSF82114">
    <property type="entry name" value="Riboflavin kinase-like"/>
    <property type="match status" value="1"/>
</dbReference>
<dbReference type="InterPro" id="IPR014729">
    <property type="entry name" value="Rossmann-like_a/b/a_fold"/>
</dbReference>
<dbReference type="Pfam" id="PF06574">
    <property type="entry name" value="FAD_syn"/>
    <property type="match status" value="1"/>
</dbReference>
<feature type="domain" description="Riboflavin kinase" evidence="15">
    <location>
        <begin position="171"/>
        <end position="291"/>
    </location>
</feature>
<dbReference type="Gene3D" id="3.40.50.620">
    <property type="entry name" value="HUPs"/>
    <property type="match status" value="1"/>
</dbReference>
<dbReference type="Pfam" id="PF01687">
    <property type="entry name" value="Flavokinase"/>
    <property type="match status" value="1"/>
</dbReference>
<dbReference type="UniPathway" id="UPA00277">
    <property type="reaction ID" value="UER00407"/>
</dbReference>
<dbReference type="InterPro" id="IPR002606">
    <property type="entry name" value="Riboflavin_kinase_bac"/>
</dbReference>
<dbReference type="Proteomes" id="UP000177905">
    <property type="component" value="Unassembled WGS sequence"/>
</dbReference>
<comment type="similarity">
    <text evidence="14">Belongs to the ribF family.</text>
</comment>
<keyword evidence="6 14" id="KW-0548">Nucleotidyltransferase</keyword>
<evidence type="ECO:0000256" key="12">
    <source>
        <dbReference type="ARBA" id="ARBA00047880"/>
    </source>
</evidence>
<evidence type="ECO:0000256" key="10">
    <source>
        <dbReference type="ARBA" id="ARBA00022840"/>
    </source>
</evidence>
<dbReference type="InterPro" id="IPR023468">
    <property type="entry name" value="Riboflavin_kinase"/>
</dbReference>
<evidence type="ECO:0000256" key="8">
    <source>
        <dbReference type="ARBA" id="ARBA00022777"/>
    </source>
</evidence>
<dbReference type="SMART" id="SM00904">
    <property type="entry name" value="Flavokinase"/>
    <property type="match status" value="1"/>
</dbReference>
<dbReference type="PIRSF" id="PIRSF004491">
    <property type="entry name" value="FAD_Synth"/>
    <property type="match status" value="1"/>
</dbReference>
<evidence type="ECO:0000256" key="4">
    <source>
        <dbReference type="ARBA" id="ARBA00022643"/>
    </source>
</evidence>
<dbReference type="FunFam" id="3.40.50.620:FF:000021">
    <property type="entry name" value="Riboflavin biosynthesis protein"/>
    <property type="match status" value="1"/>
</dbReference>
<keyword evidence="11" id="KW-0511">Multifunctional enzyme</keyword>
<dbReference type="InterPro" id="IPR023465">
    <property type="entry name" value="Riboflavin_kinase_dom_sf"/>
</dbReference>
<dbReference type="GO" id="GO:0008531">
    <property type="term" value="F:riboflavin kinase activity"/>
    <property type="evidence" value="ECO:0007669"/>
    <property type="project" value="UniProtKB-UniRule"/>
</dbReference>
<evidence type="ECO:0000256" key="13">
    <source>
        <dbReference type="ARBA" id="ARBA00049494"/>
    </source>
</evidence>
<keyword evidence="3 14" id="KW-0285">Flavoprotein</keyword>
<protein>
    <recommendedName>
        <fullName evidence="14">Riboflavin biosynthesis protein</fullName>
    </recommendedName>
    <domain>
        <recommendedName>
            <fullName evidence="14">Riboflavin kinase</fullName>
            <ecNumber evidence="14">2.7.1.26</ecNumber>
        </recommendedName>
        <alternativeName>
            <fullName evidence="14">Flavokinase</fullName>
        </alternativeName>
    </domain>
    <domain>
        <recommendedName>
            <fullName evidence="14">FMN adenylyltransferase</fullName>
            <ecNumber evidence="14">2.7.7.2</ecNumber>
        </recommendedName>
        <alternativeName>
            <fullName evidence="14">FAD pyrophosphorylase</fullName>
        </alternativeName>
        <alternativeName>
            <fullName evidence="14">FAD synthase</fullName>
        </alternativeName>
    </domain>
</protein>
<dbReference type="InterPro" id="IPR015864">
    <property type="entry name" value="FAD_synthase"/>
</dbReference>
<dbReference type="UniPathway" id="UPA00276">
    <property type="reaction ID" value="UER00406"/>
</dbReference>
<keyword evidence="9 14" id="KW-0274">FAD</keyword>
<dbReference type="EC" id="2.7.7.2" evidence="14"/>
<comment type="pathway">
    <text evidence="1 14">Cofactor biosynthesis; FAD biosynthesis; FAD from FMN: step 1/1.</text>
</comment>
<gene>
    <name evidence="16" type="ORF">A2290_03830</name>
</gene>
<evidence type="ECO:0000256" key="9">
    <source>
        <dbReference type="ARBA" id="ARBA00022827"/>
    </source>
</evidence>
<dbReference type="GO" id="GO:0003919">
    <property type="term" value="F:FMN adenylyltransferase activity"/>
    <property type="evidence" value="ECO:0007669"/>
    <property type="project" value="UniProtKB-UniRule"/>
</dbReference>
<evidence type="ECO:0000256" key="11">
    <source>
        <dbReference type="ARBA" id="ARBA00023268"/>
    </source>
</evidence>
<keyword evidence="7 14" id="KW-0547">Nucleotide-binding</keyword>
<dbReference type="SUPFAM" id="SSF52374">
    <property type="entry name" value="Nucleotidylyl transferase"/>
    <property type="match status" value="1"/>
</dbReference>
<dbReference type="NCBIfam" id="TIGR00125">
    <property type="entry name" value="cyt_tran_rel"/>
    <property type="match status" value="1"/>
</dbReference>
<accession>A0A1F4S6Y8</accession>
<evidence type="ECO:0000256" key="3">
    <source>
        <dbReference type="ARBA" id="ARBA00022630"/>
    </source>
</evidence>
<dbReference type="AlphaFoldDB" id="A0A1F4S6Y8"/>
<name>A0A1F4S6Y8_UNCSA</name>
<dbReference type="PANTHER" id="PTHR22749">
    <property type="entry name" value="RIBOFLAVIN KINASE/FMN ADENYLYLTRANSFERASE"/>
    <property type="match status" value="1"/>
</dbReference>
<keyword evidence="5 14" id="KW-0808">Transferase</keyword>
<sequence length="291" mass="33437">MSSKNVVILGTFDGVHLGHQRIIKDAVSYAKRNQLRCFATTFDPHPQQFIFGKNKIKLLTTLEERIAMIKKLGVDEVKVLKFNKRLRELECEEFIEKHIVCELKGAIVFVGYDYSFGKNRCGRVKELRRFGEKYGFIVKMVKPFKTDEAVIKSSFIRELLDNGRFRKALTLLGHPYNLSGRVVKGSGKGRKLGFPTANLLIDTDKLIPVHGVYIGIVWHRPCLVNIGICPTFGINIPSVEVFIPKFHGDLYGKILEIHLFKRLRNEIKFPNSNLLREQVLKDIEDCLNFKF</sequence>
<keyword evidence="4 14" id="KW-0288">FMN</keyword>
<evidence type="ECO:0000256" key="14">
    <source>
        <dbReference type="PIRNR" id="PIRNR004491"/>
    </source>
</evidence>
<dbReference type="NCBIfam" id="TIGR00083">
    <property type="entry name" value="ribF"/>
    <property type="match status" value="1"/>
</dbReference>
<dbReference type="InterPro" id="IPR015865">
    <property type="entry name" value="Riboflavin_kinase_bac/euk"/>
</dbReference>
<dbReference type="Gene3D" id="2.40.30.30">
    <property type="entry name" value="Riboflavin kinase-like"/>
    <property type="match status" value="1"/>
</dbReference>
<keyword evidence="8 14" id="KW-0418">Kinase</keyword>
<dbReference type="PANTHER" id="PTHR22749:SF6">
    <property type="entry name" value="RIBOFLAVIN KINASE"/>
    <property type="match status" value="1"/>
</dbReference>
<organism evidence="16 17">
    <name type="scientific">candidate division WOR-1 bacterium RIFOXYB2_FULL_36_35</name>
    <dbReference type="NCBI Taxonomy" id="1802578"/>
    <lineage>
        <taxon>Bacteria</taxon>
        <taxon>Bacillati</taxon>
        <taxon>Saganbacteria</taxon>
    </lineage>
</organism>
<evidence type="ECO:0000256" key="2">
    <source>
        <dbReference type="ARBA" id="ARBA00005201"/>
    </source>
</evidence>
<evidence type="ECO:0000313" key="16">
    <source>
        <dbReference type="EMBL" id="OGC15503.1"/>
    </source>
</evidence>
<evidence type="ECO:0000259" key="15">
    <source>
        <dbReference type="SMART" id="SM00904"/>
    </source>
</evidence>
<evidence type="ECO:0000256" key="5">
    <source>
        <dbReference type="ARBA" id="ARBA00022679"/>
    </source>
</evidence>
<dbReference type="GO" id="GO:0009231">
    <property type="term" value="P:riboflavin biosynthetic process"/>
    <property type="evidence" value="ECO:0007669"/>
    <property type="project" value="InterPro"/>
</dbReference>
<dbReference type="GO" id="GO:0009398">
    <property type="term" value="P:FMN biosynthetic process"/>
    <property type="evidence" value="ECO:0007669"/>
    <property type="project" value="UniProtKB-UniRule"/>
</dbReference>
<comment type="catalytic activity">
    <reaction evidence="12 14">
        <text>riboflavin + ATP = FMN + ADP + H(+)</text>
        <dbReference type="Rhea" id="RHEA:14357"/>
        <dbReference type="ChEBI" id="CHEBI:15378"/>
        <dbReference type="ChEBI" id="CHEBI:30616"/>
        <dbReference type="ChEBI" id="CHEBI:57986"/>
        <dbReference type="ChEBI" id="CHEBI:58210"/>
        <dbReference type="ChEBI" id="CHEBI:456216"/>
        <dbReference type="EC" id="2.7.1.26"/>
    </reaction>
</comment>
<comment type="catalytic activity">
    <reaction evidence="13 14">
        <text>FMN + ATP + H(+) = FAD + diphosphate</text>
        <dbReference type="Rhea" id="RHEA:17237"/>
        <dbReference type="ChEBI" id="CHEBI:15378"/>
        <dbReference type="ChEBI" id="CHEBI:30616"/>
        <dbReference type="ChEBI" id="CHEBI:33019"/>
        <dbReference type="ChEBI" id="CHEBI:57692"/>
        <dbReference type="ChEBI" id="CHEBI:58210"/>
        <dbReference type="EC" id="2.7.7.2"/>
    </reaction>
</comment>
<comment type="pathway">
    <text evidence="2 14">Cofactor biosynthesis; FMN biosynthesis; FMN from riboflavin (ATP route): step 1/1.</text>
</comment>
<proteinExistence type="inferred from homology"/>
<dbReference type="CDD" id="cd02064">
    <property type="entry name" value="FAD_synthetase_N"/>
    <property type="match status" value="1"/>
</dbReference>
<dbReference type="GO" id="GO:0006747">
    <property type="term" value="P:FAD biosynthetic process"/>
    <property type="evidence" value="ECO:0007669"/>
    <property type="project" value="UniProtKB-UniRule"/>
</dbReference>
<evidence type="ECO:0000256" key="1">
    <source>
        <dbReference type="ARBA" id="ARBA00004726"/>
    </source>
</evidence>
<evidence type="ECO:0000313" key="17">
    <source>
        <dbReference type="Proteomes" id="UP000177905"/>
    </source>
</evidence>
<evidence type="ECO:0000256" key="6">
    <source>
        <dbReference type="ARBA" id="ARBA00022695"/>
    </source>
</evidence>
<evidence type="ECO:0000256" key="7">
    <source>
        <dbReference type="ARBA" id="ARBA00022741"/>
    </source>
</evidence>
<dbReference type="GO" id="GO:0005524">
    <property type="term" value="F:ATP binding"/>
    <property type="evidence" value="ECO:0007669"/>
    <property type="project" value="UniProtKB-UniRule"/>
</dbReference>
<keyword evidence="10 14" id="KW-0067">ATP-binding</keyword>
<dbReference type="EMBL" id="MEUA01000019">
    <property type="protein sequence ID" value="OGC15503.1"/>
    <property type="molecule type" value="Genomic_DNA"/>
</dbReference>
<dbReference type="EC" id="2.7.1.26" evidence="14"/>
<reference evidence="16 17" key="1">
    <citation type="journal article" date="2016" name="Nat. Commun.">
        <title>Thousands of microbial genomes shed light on interconnected biogeochemical processes in an aquifer system.</title>
        <authorList>
            <person name="Anantharaman K."/>
            <person name="Brown C.T."/>
            <person name="Hug L.A."/>
            <person name="Sharon I."/>
            <person name="Castelle C.J."/>
            <person name="Probst A.J."/>
            <person name="Thomas B.C."/>
            <person name="Singh A."/>
            <person name="Wilkins M.J."/>
            <person name="Karaoz U."/>
            <person name="Brodie E.L."/>
            <person name="Williams K.H."/>
            <person name="Hubbard S.S."/>
            <person name="Banfield J.F."/>
        </authorList>
    </citation>
    <scope>NUCLEOTIDE SEQUENCE [LARGE SCALE GENOMIC DNA]</scope>
</reference>
<dbReference type="InterPro" id="IPR004821">
    <property type="entry name" value="Cyt_trans-like"/>
</dbReference>
<comment type="caution">
    <text evidence="16">The sequence shown here is derived from an EMBL/GenBank/DDBJ whole genome shotgun (WGS) entry which is preliminary data.</text>
</comment>